<evidence type="ECO:0000313" key="2">
    <source>
        <dbReference type="EMBL" id="CAD9172685.1"/>
    </source>
</evidence>
<gene>
    <name evidence="2" type="ORF">ACAT0790_LOCUS49454</name>
</gene>
<dbReference type="AlphaFoldDB" id="A0A7S1RPU4"/>
<dbReference type="EMBL" id="HBGE01082892">
    <property type="protein sequence ID" value="CAD9172685.1"/>
    <property type="molecule type" value="Transcribed_RNA"/>
</dbReference>
<evidence type="ECO:0000256" key="1">
    <source>
        <dbReference type="SAM" id="MobiDB-lite"/>
    </source>
</evidence>
<accession>A0A7S1RPU4</accession>
<feature type="region of interest" description="Disordered" evidence="1">
    <location>
        <begin position="16"/>
        <end position="37"/>
    </location>
</feature>
<organism evidence="2">
    <name type="scientific">Alexandrium catenella</name>
    <name type="common">Red tide dinoflagellate</name>
    <name type="synonym">Gonyaulax catenella</name>
    <dbReference type="NCBI Taxonomy" id="2925"/>
    <lineage>
        <taxon>Eukaryota</taxon>
        <taxon>Sar</taxon>
        <taxon>Alveolata</taxon>
        <taxon>Dinophyceae</taxon>
        <taxon>Gonyaulacales</taxon>
        <taxon>Pyrocystaceae</taxon>
        <taxon>Alexandrium</taxon>
    </lineage>
</organism>
<name>A0A7S1RPU4_ALECA</name>
<reference evidence="2" key="1">
    <citation type="submission" date="2021-01" db="EMBL/GenBank/DDBJ databases">
        <authorList>
            <person name="Corre E."/>
            <person name="Pelletier E."/>
            <person name="Niang G."/>
            <person name="Scheremetjew M."/>
            <person name="Finn R."/>
            <person name="Kale V."/>
            <person name="Holt S."/>
            <person name="Cochrane G."/>
            <person name="Meng A."/>
            <person name="Brown T."/>
            <person name="Cohen L."/>
        </authorList>
    </citation>
    <scope>NUCLEOTIDE SEQUENCE</scope>
    <source>
        <strain evidence="2">OF101</strain>
    </source>
</reference>
<protein>
    <recommendedName>
        <fullName evidence="3">TIR domain-containing protein</fullName>
    </recommendedName>
</protein>
<proteinExistence type="predicted"/>
<evidence type="ECO:0008006" key="3">
    <source>
        <dbReference type="Google" id="ProtNLM"/>
    </source>
</evidence>
<feature type="compositionally biased region" description="Polar residues" evidence="1">
    <location>
        <begin position="24"/>
        <end position="33"/>
    </location>
</feature>
<sequence>MIIQLCSEAAAVSPDAEAIAPATDQDTASTDAEPSSAGRLPAAVEVAASQELTDGKGTCKALFSARFDGGQVEQQFRRVKKLLEAANYDVLMVEASGGDDFGVMTALALDQVRRARGVVLAICTETYGEVTSSPYSSHEELKFADAHRLDVIPLKVDAKFPPEPPFGSQHPFDKLGVGQAFVNKVLKPNVARIDCCGQPDSTIAALIAKALQKRRR</sequence>